<evidence type="ECO:0000313" key="1">
    <source>
        <dbReference type="EMBL" id="VDN40544.1"/>
    </source>
</evidence>
<dbReference type="OrthoDB" id="364892at2759"/>
<organism evidence="1 2">
    <name type="scientific">Dibothriocephalus latus</name>
    <name type="common">Fish tapeworm</name>
    <name type="synonym">Diphyllobothrium latum</name>
    <dbReference type="NCBI Taxonomy" id="60516"/>
    <lineage>
        <taxon>Eukaryota</taxon>
        <taxon>Metazoa</taxon>
        <taxon>Spiralia</taxon>
        <taxon>Lophotrochozoa</taxon>
        <taxon>Platyhelminthes</taxon>
        <taxon>Cestoda</taxon>
        <taxon>Eucestoda</taxon>
        <taxon>Diphyllobothriidea</taxon>
        <taxon>Diphyllobothriidae</taxon>
        <taxon>Dibothriocephalus</taxon>
    </lineage>
</organism>
<keyword evidence="2" id="KW-1185">Reference proteome</keyword>
<dbReference type="Proteomes" id="UP000281553">
    <property type="component" value="Unassembled WGS sequence"/>
</dbReference>
<accession>A0A3P7ND14</accession>
<sequence>MPDESPVGAPGDEDLAISLAIDALQQCSAEAEAPVLIFVSKVFWTDKQKSLHSSQPPAPWPSHSTKCGNLADVAAADPLVRPNLCALGTLLLSVKNRVRLIGERGV</sequence>
<dbReference type="EMBL" id="UYRU01098957">
    <property type="protein sequence ID" value="VDN40544.1"/>
    <property type="molecule type" value="Genomic_DNA"/>
</dbReference>
<reference evidence="1 2" key="1">
    <citation type="submission" date="2018-11" db="EMBL/GenBank/DDBJ databases">
        <authorList>
            <consortium name="Pathogen Informatics"/>
        </authorList>
    </citation>
    <scope>NUCLEOTIDE SEQUENCE [LARGE SCALE GENOMIC DNA]</scope>
</reference>
<dbReference type="AlphaFoldDB" id="A0A3P7ND14"/>
<proteinExistence type="predicted"/>
<protein>
    <submittedName>
        <fullName evidence="1">Uncharacterized protein</fullName>
    </submittedName>
</protein>
<evidence type="ECO:0000313" key="2">
    <source>
        <dbReference type="Proteomes" id="UP000281553"/>
    </source>
</evidence>
<name>A0A3P7ND14_DIBLA</name>
<gene>
    <name evidence="1" type="ORF">DILT_LOCUS18277</name>
</gene>